<keyword evidence="2" id="KW-0004">4Fe-4S</keyword>
<accession>A0A076FGU4</accession>
<evidence type="ECO:0000256" key="1">
    <source>
        <dbReference type="ARBA" id="ARBA00022448"/>
    </source>
</evidence>
<feature type="domain" description="4Fe-4S ferredoxin-type" evidence="8">
    <location>
        <begin position="173"/>
        <end position="204"/>
    </location>
</feature>
<dbReference type="OrthoDB" id="9808559at2"/>
<dbReference type="RefSeq" id="WP_038454627.1">
    <property type="nucleotide sequence ID" value="NZ_CP009043.1"/>
</dbReference>
<dbReference type="Pfam" id="PF12838">
    <property type="entry name" value="Fer4_7"/>
    <property type="match status" value="2"/>
</dbReference>
<dbReference type="GO" id="GO:0016491">
    <property type="term" value="F:oxidoreductase activity"/>
    <property type="evidence" value="ECO:0007669"/>
    <property type="project" value="UniProtKB-KW"/>
</dbReference>
<dbReference type="EC" id="1.7.99.4" evidence="9"/>
<dbReference type="NCBIfam" id="NF007012">
    <property type="entry name" value="PRK09476.1"/>
    <property type="match status" value="1"/>
</dbReference>
<feature type="domain" description="4Fe-4S ferredoxin-type" evidence="8">
    <location>
        <begin position="40"/>
        <end position="71"/>
    </location>
</feature>
<dbReference type="SUPFAM" id="SSF54862">
    <property type="entry name" value="4Fe-4S ferredoxins"/>
    <property type="match status" value="1"/>
</dbReference>
<dbReference type="CDD" id="cd16373">
    <property type="entry name" value="DMSOR_beta_like"/>
    <property type="match status" value="1"/>
</dbReference>
<keyword evidence="7" id="KW-0411">Iron-sulfur</keyword>
<dbReference type="InterPro" id="IPR004494">
    <property type="entry name" value="MauM_NapG"/>
</dbReference>
<name>A0A076FGU4_9BACT</name>
<evidence type="ECO:0000256" key="7">
    <source>
        <dbReference type="ARBA" id="ARBA00023014"/>
    </source>
</evidence>
<evidence type="ECO:0000256" key="5">
    <source>
        <dbReference type="ARBA" id="ARBA00022982"/>
    </source>
</evidence>
<gene>
    <name evidence="9" type="primary">napG</name>
    <name evidence="9" type="ORF">CIG1485E_1205</name>
</gene>
<keyword evidence="5" id="KW-0249">Electron transport</keyword>
<dbReference type="Proteomes" id="UP000028486">
    <property type="component" value="Chromosome"/>
</dbReference>
<dbReference type="EMBL" id="CP009043">
    <property type="protein sequence ID" value="AII15039.1"/>
    <property type="molecule type" value="Genomic_DNA"/>
</dbReference>
<dbReference type="Gene3D" id="3.30.70.20">
    <property type="match status" value="2"/>
</dbReference>
<evidence type="ECO:0000256" key="3">
    <source>
        <dbReference type="ARBA" id="ARBA00022723"/>
    </source>
</evidence>
<protein>
    <submittedName>
        <fullName evidence="9">Menaquinol dehydrogenase NapGH, periplasmic component NapG</fullName>
        <ecNumber evidence="9">1.7.99.4</ecNumber>
    </submittedName>
</protein>
<reference evidence="10" key="1">
    <citation type="journal article" date="2014" name="Genome Announc.">
        <title>Complete Genome Sequence of Campylobacter iguaniorum Strain 1485ET, Isolated from a Bearded Dragon (Pogona vitticeps).</title>
        <authorList>
            <person name="Gilbert M.J."/>
            <person name="Miller W.G."/>
            <person name="Yee E."/>
            <person name="Kik M."/>
            <person name="Wagenaar J.A."/>
            <person name="Duim B."/>
        </authorList>
    </citation>
    <scope>NUCLEOTIDE SEQUENCE [LARGE SCALE GENOMIC DNA]</scope>
    <source>
        <strain evidence="10">1485E</strain>
    </source>
</reference>
<dbReference type="GO" id="GO:0046872">
    <property type="term" value="F:metal ion binding"/>
    <property type="evidence" value="ECO:0007669"/>
    <property type="project" value="UniProtKB-KW"/>
</dbReference>
<dbReference type="PROSITE" id="PS00198">
    <property type="entry name" value="4FE4S_FER_1"/>
    <property type="match status" value="1"/>
</dbReference>
<dbReference type="KEGG" id="caj:CIG1485E_1205"/>
<evidence type="ECO:0000313" key="10">
    <source>
        <dbReference type="Proteomes" id="UP000028486"/>
    </source>
</evidence>
<dbReference type="PROSITE" id="PS51379">
    <property type="entry name" value="4FE4S_FER_2"/>
    <property type="match status" value="2"/>
</dbReference>
<dbReference type="InterPro" id="IPR017896">
    <property type="entry name" value="4Fe4S_Fe-S-bd"/>
</dbReference>
<dbReference type="eggNOG" id="COG0437">
    <property type="taxonomic scope" value="Bacteria"/>
</dbReference>
<keyword evidence="9" id="KW-0560">Oxidoreductase</keyword>
<evidence type="ECO:0000313" key="9">
    <source>
        <dbReference type="EMBL" id="AII15039.1"/>
    </source>
</evidence>
<keyword evidence="3" id="KW-0479">Metal-binding</keyword>
<evidence type="ECO:0000256" key="2">
    <source>
        <dbReference type="ARBA" id="ARBA00022485"/>
    </source>
</evidence>
<dbReference type="NCBIfam" id="TIGR00397">
    <property type="entry name" value="mauM_napG"/>
    <property type="match status" value="1"/>
</dbReference>
<keyword evidence="4" id="KW-0677">Repeat</keyword>
<dbReference type="STRING" id="1244531.CIG2463D_1296"/>
<sequence>MQRREAIKQGFSLVGLLAAGGFAYGEFASASPVLKLRPPGAMDEDKFLSLCIRCGICVDACPFHTLKLAQFRDGGIGMGTPFFKPREIPCYMCTDIPCAVKCPTGALDASSMMSDSKLDINKSRMGMAVVDDKTCIAYFGLRCDACYRNCPLIDKALKLEYKHNERTGKHAFLLPIVDTDVCTGCGKCEQSCITKKASITVVPREVIKGEMNDNYIKGWDEGDFDRIKNPDTKIKLNSKKSLNYLNDGDEL</sequence>
<keyword evidence="6" id="KW-0408">Iron</keyword>
<evidence type="ECO:0000256" key="6">
    <source>
        <dbReference type="ARBA" id="ARBA00023004"/>
    </source>
</evidence>
<dbReference type="PANTHER" id="PTHR42859">
    <property type="entry name" value="OXIDOREDUCTASE"/>
    <property type="match status" value="1"/>
</dbReference>
<keyword evidence="10" id="KW-1185">Reference proteome</keyword>
<dbReference type="PANTHER" id="PTHR42859:SF10">
    <property type="entry name" value="DIMETHYLSULFOXIDE REDUCTASE CHAIN B"/>
    <property type="match status" value="1"/>
</dbReference>
<evidence type="ECO:0000256" key="4">
    <source>
        <dbReference type="ARBA" id="ARBA00022737"/>
    </source>
</evidence>
<organism evidence="9 10">
    <name type="scientific">Campylobacter iguaniorum</name>
    <dbReference type="NCBI Taxonomy" id="1244531"/>
    <lineage>
        <taxon>Bacteria</taxon>
        <taxon>Pseudomonadati</taxon>
        <taxon>Campylobacterota</taxon>
        <taxon>Epsilonproteobacteria</taxon>
        <taxon>Campylobacterales</taxon>
        <taxon>Campylobacteraceae</taxon>
        <taxon>Campylobacter</taxon>
    </lineage>
</organism>
<dbReference type="InterPro" id="IPR050294">
    <property type="entry name" value="RnfB_subfamily"/>
</dbReference>
<evidence type="ECO:0000259" key="8">
    <source>
        <dbReference type="PROSITE" id="PS51379"/>
    </source>
</evidence>
<dbReference type="GO" id="GO:0051539">
    <property type="term" value="F:4 iron, 4 sulfur cluster binding"/>
    <property type="evidence" value="ECO:0007669"/>
    <property type="project" value="UniProtKB-KW"/>
</dbReference>
<dbReference type="AlphaFoldDB" id="A0A076FGU4"/>
<keyword evidence="1" id="KW-0813">Transport</keyword>
<dbReference type="InterPro" id="IPR017900">
    <property type="entry name" value="4Fe4S_Fe_S_CS"/>
</dbReference>
<dbReference type="HOGENOM" id="CLU_077329_0_0_7"/>
<proteinExistence type="predicted"/>